<dbReference type="InterPro" id="IPR003594">
    <property type="entry name" value="HATPase_dom"/>
</dbReference>
<evidence type="ECO:0000256" key="5">
    <source>
        <dbReference type="ARBA" id="ARBA00022553"/>
    </source>
</evidence>
<dbReference type="PROSITE" id="PS50109">
    <property type="entry name" value="HIS_KIN"/>
    <property type="match status" value="1"/>
</dbReference>
<comment type="caution">
    <text evidence="17">The sequence shown here is derived from an EMBL/GenBank/DDBJ whole genome shotgun (WGS) entry which is preliminary data.</text>
</comment>
<dbReference type="InterPro" id="IPR000014">
    <property type="entry name" value="PAS"/>
</dbReference>
<dbReference type="InterPro" id="IPR036890">
    <property type="entry name" value="HATPase_C_sf"/>
</dbReference>
<feature type="domain" description="PAS" evidence="16">
    <location>
        <begin position="218"/>
        <end position="259"/>
    </location>
</feature>
<evidence type="ECO:0000256" key="9">
    <source>
        <dbReference type="ARBA" id="ARBA00022777"/>
    </source>
</evidence>
<dbReference type="InterPro" id="IPR004358">
    <property type="entry name" value="Sig_transdc_His_kin-like_C"/>
</dbReference>
<gene>
    <name evidence="17" type="ORF">FHX73_15161</name>
</gene>
<evidence type="ECO:0000313" key="18">
    <source>
        <dbReference type="Proteomes" id="UP000317940"/>
    </source>
</evidence>
<dbReference type="InterPro" id="IPR035965">
    <property type="entry name" value="PAS-like_dom_sf"/>
</dbReference>
<evidence type="ECO:0000256" key="10">
    <source>
        <dbReference type="ARBA" id="ARBA00022840"/>
    </source>
</evidence>
<name>A0A561SFF7_9ACTN</name>
<keyword evidence="5" id="KW-0597">Phosphoprotein</keyword>
<evidence type="ECO:0000256" key="7">
    <source>
        <dbReference type="ARBA" id="ARBA00022692"/>
    </source>
</evidence>
<comment type="subcellular location">
    <subcellularLocation>
        <location evidence="2">Cell membrane</location>
        <topology evidence="2">Multi-pass membrane protein</topology>
    </subcellularLocation>
</comment>
<dbReference type="Gene3D" id="3.30.565.10">
    <property type="entry name" value="Histidine kinase-like ATPase, C-terminal domain"/>
    <property type="match status" value="1"/>
</dbReference>
<protein>
    <recommendedName>
        <fullName evidence="3">histidine kinase</fullName>
        <ecNumber evidence="3">2.7.13.3</ecNumber>
    </recommendedName>
</protein>
<evidence type="ECO:0000256" key="6">
    <source>
        <dbReference type="ARBA" id="ARBA00022679"/>
    </source>
</evidence>
<organism evidence="17 18">
    <name type="scientific">Kitasatospora viridis</name>
    <dbReference type="NCBI Taxonomy" id="281105"/>
    <lineage>
        <taxon>Bacteria</taxon>
        <taxon>Bacillati</taxon>
        <taxon>Actinomycetota</taxon>
        <taxon>Actinomycetes</taxon>
        <taxon>Kitasatosporales</taxon>
        <taxon>Streptomycetaceae</taxon>
        <taxon>Kitasatospora</taxon>
    </lineage>
</organism>
<evidence type="ECO:0000256" key="2">
    <source>
        <dbReference type="ARBA" id="ARBA00004651"/>
    </source>
</evidence>
<feature type="transmembrane region" description="Helical" evidence="14">
    <location>
        <begin position="20"/>
        <end position="43"/>
    </location>
</feature>
<evidence type="ECO:0000313" key="17">
    <source>
        <dbReference type="EMBL" id="TWF73548.1"/>
    </source>
</evidence>
<sequence length="558" mass="58442">MPTTRLPAPRRLLRSLAGQLFAVQVVIVAVVVAGGAVLAYVFTADQARDTAARQVTAVARAVADTPSVRAAVTGPDPTAVLEPYAERVRVDTAVDFVTVMDTHGIRWAHRDPAQIGKPFLGDTGPALRGRTFTETYTGTLGPSVRAVTPVLDDQGRVTALVSVGITVHSISDRLHGPLLALVGVAGGALLVGGIGTYLANARLRRHTHGMGAAELSHLYEYHQATLHSVREGLILLDPAGRVVLCNDAARDLLGRQIAEPGAEFGSCGLPESLVAAVLGSEPVHDEVHLTRDRVLVVNATPIGPNALGTVVTLRDHTELQSLAGELDTVRGFGEALGAQAHEAANRLHAVVSLVELGRHREAVEFATTELALAQRLTDQVVSAVGEPVLSALLLGKAAQAAESGVEFHLTPDSRIDDGVLPPRLPARDLVTILGNLIDNALDAALLAASPDGAAPEVVVTARAADGELLLRVADSGPGIDPAEVGEVFRRGWSTKQQAGHGLGLALVAQAARRNGGTVEVGRERGAVLTVRLPLEQVDQVEHVDQAEQTEQAEQAVVR</sequence>
<dbReference type="PANTHER" id="PTHR43547">
    <property type="entry name" value="TWO-COMPONENT HISTIDINE KINASE"/>
    <property type="match status" value="1"/>
</dbReference>
<dbReference type="Proteomes" id="UP000317940">
    <property type="component" value="Unassembled WGS sequence"/>
</dbReference>
<keyword evidence="9 17" id="KW-0418">Kinase</keyword>
<dbReference type="Pfam" id="PF17203">
    <property type="entry name" value="sCache_3_2"/>
    <property type="match status" value="1"/>
</dbReference>
<keyword evidence="13 14" id="KW-0472">Membrane</keyword>
<evidence type="ECO:0000256" key="3">
    <source>
        <dbReference type="ARBA" id="ARBA00012438"/>
    </source>
</evidence>
<dbReference type="GO" id="GO:0005886">
    <property type="term" value="C:plasma membrane"/>
    <property type="evidence" value="ECO:0007669"/>
    <property type="project" value="UniProtKB-SubCell"/>
</dbReference>
<evidence type="ECO:0000256" key="11">
    <source>
        <dbReference type="ARBA" id="ARBA00022989"/>
    </source>
</evidence>
<dbReference type="InterPro" id="IPR029151">
    <property type="entry name" value="Sensor-like_sf"/>
</dbReference>
<keyword evidence="12" id="KW-0902">Two-component regulatory system</keyword>
<dbReference type="InterPro" id="IPR005467">
    <property type="entry name" value="His_kinase_dom"/>
</dbReference>
<dbReference type="EC" id="2.7.13.3" evidence="3"/>
<dbReference type="InterPro" id="IPR033463">
    <property type="entry name" value="sCache_3"/>
</dbReference>
<evidence type="ECO:0000256" key="8">
    <source>
        <dbReference type="ARBA" id="ARBA00022741"/>
    </source>
</evidence>
<dbReference type="Pfam" id="PF13188">
    <property type="entry name" value="PAS_8"/>
    <property type="match status" value="1"/>
</dbReference>
<comment type="catalytic activity">
    <reaction evidence="1">
        <text>ATP + protein L-histidine = ADP + protein N-phospho-L-histidine.</text>
        <dbReference type="EC" id="2.7.13.3"/>
    </reaction>
</comment>
<keyword evidence="10" id="KW-0067">ATP-binding</keyword>
<evidence type="ECO:0000259" key="16">
    <source>
        <dbReference type="PROSITE" id="PS50112"/>
    </source>
</evidence>
<dbReference type="AlphaFoldDB" id="A0A561SFF7"/>
<proteinExistence type="predicted"/>
<dbReference type="SUPFAM" id="SSF55874">
    <property type="entry name" value="ATPase domain of HSP90 chaperone/DNA topoisomerase II/histidine kinase"/>
    <property type="match status" value="1"/>
</dbReference>
<dbReference type="PRINTS" id="PR00344">
    <property type="entry name" value="BCTRLSENSOR"/>
</dbReference>
<evidence type="ECO:0000256" key="12">
    <source>
        <dbReference type="ARBA" id="ARBA00023012"/>
    </source>
</evidence>
<reference evidence="17 18" key="1">
    <citation type="submission" date="2019-06" db="EMBL/GenBank/DDBJ databases">
        <title>Sequencing the genomes of 1000 actinobacteria strains.</title>
        <authorList>
            <person name="Klenk H.-P."/>
        </authorList>
    </citation>
    <scope>NUCLEOTIDE SEQUENCE [LARGE SCALE GENOMIC DNA]</scope>
    <source>
        <strain evidence="17 18">DSM 44826</strain>
    </source>
</reference>
<dbReference type="CDD" id="cd18773">
    <property type="entry name" value="PDC1_HK_sensor"/>
    <property type="match status" value="1"/>
</dbReference>
<dbReference type="Pfam" id="PF02518">
    <property type="entry name" value="HATPase_c"/>
    <property type="match status" value="1"/>
</dbReference>
<keyword evidence="4" id="KW-1003">Cell membrane</keyword>
<dbReference type="GO" id="GO:0000155">
    <property type="term" value="F:phosphorelay sensor kinase activity"/>
    <property type="evidence" value="ECO:0007669"/>
    <property type="project" value="TreeGrafter"/>
</dbReference>
<evidence type="ECO:0000256" key="4">
    <source>
        <dbReference type="ARBA" id="ARBA00022475"/>
    </source>
</evidence>
<keyword evidence="6" id="KW-0808">Transferase</keyword>
<dbReference type="RefSeq" id="WP_145910515.1">
    <property type="nucleotide sequence ID" value="NZ_BAAAMZ010000001.1"/>
</dbReference>
<dbReference type="EMBL" id="VIWT01000005">
    <property type="protein sequence ID" value="TWF73548.1"/>
    <property type="molecule type" value="Genomic_DNA"/>
</dbReference>
<evidence type="ECO:0000256" key="13">
    <source>
        <dbReference type="ARBA" id="ARBA00023136"/>
    </source>
</evidence>
<dbReference type="Gene3D" id="3.30.450.20">
    <property type="entry name" value="PAS domain"/>
    <property type="match status" value="2"/>
</dbReference>
<keyword evidence="18" id="KW-1185">Reference proteome</keyword>
<keyword evidence="8" id="KW-0547">Nucleotide-binding</keyword>
<accession>A0A561SFF7</accession>
<keyword evidence="11 14" id="KW-1133">Transmembrane helix</keyword>
<dbReference type="SMART" id="SM00387">
    <property type="entry name" value="HATPase_c"/>
    <property type="match status" value="1"/>
</dbReference>
<dbReference type="SUPFAM" id="SSF55785">
    <property type="entry name" value="PYP-like sensor domain (PAS domain)"/>
    <property type="match status" value="1"/>
</dbReference>
<evidence type="ECO:0000256" key="1">
    <source>
        <dbReference type="ARBA" id="ARBA00000085"/>
    </source>
</evidence>
<dbReference type="PROSITE" id="PS50112">
    <property type="entry name" value="PAS"/>
    <property type="match status" value="1"/>
</dbReference>
<feature type="transmembrane region" description="Helical" evidence="14">
    <location>
        <begin position="178"/>
        <end position="199"/>
    </location>
</feature>
<evidence type="ECO:0000259" key="15">
    <source>
        <dbReference type="PROSITE" id="PS50109"/>
    </source>
</evidence>
<keyword evidence="7 14" id="KW-0812">Transmembrane</keyword>
<dbReference type="GO" id="GO:0005524">
    <property type="term" value="F:ATP binding"/>
    <property type="evidence" value="ECO:0007669"/>
    <property type="project" value="UniProtKB-KW"/>
</dbReference>
<dbReference type="OrthoDB" id="9792686at2"/>
<evidence type="ECO:0000256" key="14">
    <source>
        <dbReference type="SAM" id="Phobius"/>
    </source>
</evidence>
<feature type="domain" description="Histidine kinase" evidence="15">
    <location>
        <begin position="429"/>
        <end position="536"/>
    </location>
</feature>
<dbReference type="SUPFAM" id="SSF103190">
    <property type="entry name" value="Sensory domain-like"/>
    <property type="match status" value="1"/>
</dbReference>
<dbReference type="PANTHER" id="PTHR43547:SF10">
    <property type="entry name" value="SENSOR HISTIDINE KINASE DCUS"/>
    <property type="match status" value="1"/>
</dbReference>